<dbReference type="RefSeq" id="WP_259124351.1">
    <property type="nucleotide sequence ID" value="NZ_JANUAE010000015.1"/>
</dbReference>
<comment type="caution">
    <text evidence="2">The sequence shown here is derived from an EMBL/GenBank/DDBJ whole genome shotgun (WGS) entry which is preliminary data.</text>
</comment>
<proteinExistence type="predicted"/>
<evidence type="ECO:0000313" key="2">
    <source>
        <dbReference type="EMBL" id="MCS3711535.1"/>
    </source>
</evidence>
<accession>A0A9X2TGE6</accession>
<sequence length="194" mass="21623">MANTNGLYNVDQLRSEIGSPTADPREPGAVLDSELQGIIDREESTLDSMILSRLEKRSLESVPTTDQKAHEETTVSLVNETSHAEGTVDDKFYAITFFEGEGPNDNFFEYDPNLQVESVGFFERRRFTFVSNKALVIPADTSTIDLYLPVKTKVRSRMGGLIAKANSKILELAQSMAQSKAQQGERLERSDLDQ</sequence>
<protein>
    <submittedName>
        <fullName evidence="2">Uncharacterized protein</fullName>
    </submittedName>
</protein>
<dbReference type="AlphaFoldDB" id="A0A9X2TGE6"/>
<name>A0A9X2TGE6_9BACT</name>
<evidence type="ECO:0000256" key="1">
    <source>
        <dbReference type="SAM" id="MobiDB-lite"/>
    </source>
</evidence>
<dbReference type="EMBL" id="JANUAE010000015">
    <property type="protein sequence ID" value="MCS3711535.1"/>
    <property type="molecule type" value="Genomic_DNA"/>
</dbReference>
<dbReference type="Proteomes" id="UP001155057">
    <property type="component" value="Unassembled WGS sequence"/>
</dbReference>
<organism evidence="2 3">
    <name type="scientific">Salinibacter ruber</name>
    <dbReference type="NCBI Taxonomy" id="146919"/>
    <lineage>
        <taxon>Bacteria</taxon>
        <taxon>Pseudomonadati</taxon>
        <taxon>Rhodothermota</taxon>
        <taxon>Rhodothermia</taxon>
        <taxon>Rhodothermales</taxon>
        <taxon>Salinibacteraceae</taxon>
        <taxon>Salinibacter</taxon>
    </lineage>
</organism>
<reference evidence="2" key="1">
    <citation type="submission" date="2022-08" db="EMBL/GenBank/DDBJ databases">
        <title>Genomic Encyclopedia of Type Strains, Phase V (KMG-V): Genome sequencing to study the core and pangenomes of soil and plant-associated prokaryotes.</title>
        <authorList>
            <person name="Whitman W."/>
        </authorList>
    </citation>
    <scope>NUCLEOTIDE SEQUENCE</scope>
    <source>
        <strain evidence="2">SP3049</strain>
    </source>
</reference>
<gene>
    <name evidence="2" type="ORF">GGP61_003168</name>
</gene>
<evidence type="ECO:0000313" key="3">
    <source>
        <dbReference type="Proteomes" id="UP001155057"/>
    </source>
</evidence>
<feature type="region of interest" description="Disordered" evidence="1">
    <location>
        <begin position="1"/>
        <end position="28"/>
    </location>
</feature>